<sequence length="146" mass="15862">MKTKIHGIAGMVALLTISTFWMSTILVELFGSHDAIALVKRLIIWGMCLLIPSLIATGISGGLLGKENKSELSRRKMKRMPIIALNGLFILLPSAIVLNYLASNGAYSNTFYLVQSLELIAGAVNLFLITANTKDGFQLTKHPTNS</sequence>
<feature type="transmembrane region" description="Helical" evidence="1">
    <location>
        <begin position="83"/>
        <end position="101"/>
    </location>
</feature>
<dbReference type="OrthoDB" id="5195601at2"/>
<gene>
    <name evidence="2" type="ordered locus">Ctha_2598</name>
</gene>
<organism evidence="2 3">
    <name type="scientific">Chloroherpeton thalassium (strain ATCC 35110 / GB-78)</name>
    <dbReference type="NCBI Taxonomy" id="517418"/>
    <lineage>
        <taxon>Bacteria</taxon>
        <taxon>Pseudomonadati</taxon>
        <taxon>Chlorobiota</taxon>
        <taxon>Chlorobiia</taxon>
        <taxon>Chlorobiales</taxon>
        <taxon>Chloroherpetonaceae</taxon>
        <taxon>Chloroherpeton</taxon>
    </lineage>
</organism>
<proteinExistence type="predicted"/>
<evidence type="ECO:0000313" key="3">
    <source>
        <dbReference type="Proteomes" id="UP000001208"/>
    </source>
</evidence>
<dbReference type="HOGENOM" id="CLU_144109_0_0_10"/>
<dbReference type="EMBL" id="CP001100">
    <property type="protein sequence ID" value="ACF15047.1"/>
    <property type="molecule type" value="Genomic_DNA"/>
</dbReference>
<dbReference type="STRING" id="517418.Ctha_2598"/>
<evidence type="ECO:0000256" key="1">
    <source>
        <dbReference type="SAM" id="Phobius"/>
    </source>
</evidence>
<dbReference type="Proteomes" id="UP000001208">
    <property type="component" value="Chromosome"/>
</dbReference>
<dbReference type="eggNOG" id="COG1018">
    <property type="taxonomic scope" value="Bacteria"/>
</dbReference>
<accession>B3QY81</accession>
<dbReference type="AlphaFoldDB" id="B3QY81"/>
<protein>
    <submittedName>
        <fullName evidence="2">Uncharacterized protein</fullName>
    </submittedName>
</protein>
<keyword evidence="1" id="KW-0472">Membrane</keyword>
<dbReference type="RefSeq" id="WP_012501129.1">
    <property type="nucleotide sequence ID" value="NC_011026.1"/>
</dbReference>
<feature type="transmembrane region" description="Helical" evidence="1">
    <location>
        <begin position="42"/>
        <end position="63"/>
    </location>
</feature>
<feature type="transmembrane region" description="Helical" evidence="1">
    <location>
        <begin position="7"/>
        <end position="30"/>
    </location>
</feature>
<name>B3QY81_CHLT3</name>
<feature type="transmembrane region" description="Helical" evidence="1">
    <location>
        <begin position="113"/>
        <end position="131"/>
    </location>
</feature>
<keyword evidence="1" id="KW-1133">Transmembrane helix</keyword>
<evidence type="ECO:0000313" key="2">
    <source>
        <dbReference type="EMBL" id="ACF15047.1"/>
    </source>
</evidence>
<reference evidence="2 3" key="1">
    <citation type="submission" date="2008-06" db="EMBL/GenBank/DDBJ databases">
        <title>Complete sequence of Chloroherpeton thalassium ATCC 35110.</title>
        <authorList>
            <consortium name="US DOE Joint Genome Institute"/>
            <person name="Lucas S."/>
            <person name="Copeland A."/>
            <person name="Lapidus A."/>
            <person name="Glavina del Rio T."/>
            <person name="Dalin E."/>
            <person name="Tice H."/>
            <person name="Bruce D."/>
            <person name="Goodwin L."/>
            <person name="Pitluck S."/>
            <person name="Schmutz J."/>
            <person name="Larimer F."/>
            <person name="Land M."/>
            <person name="Hauser L."/>
            <person name="Kyrpides N."/>
            <person name="Mikhailova N."/>
            <person name="Liu Z."/>
            <person name="Li T."/>
            <person name="Zhao F."/>
            <person name="Overmann J."/>
            <person name="Bryant D.A."/>
            <person name="Richardson P."/>
        </authorList>
    </citation>
    <scope>NUCLEOTIDE SEQUENCE [LARGE SCALE GENOMIC DNA]</scope>
    <source>
        <strain evidence="3">ATCC 35110 / GB-78</strain>
    </source>
</reference>
<dbReference type="KEGG" id="cts:Ctha_2598"/>
<keyword evidence="1" id="KW-0812">Transmembrane</keyword>
<keyword evidence="3" id="KW-1185">Reference proteome</keyword>